<reference evidence="5 6" key="1">
    <citation type="submission" date="2018-03" db="EMBL/GenBank/DDBJ databases">
        <title>Candida pseudohaemulonii genome assembly and annotation.</title>
        <authorList>
            <person name="Munoz J.F."/>
            <person name="Gade L.G."/>
            <person name="Chow N.A."/>
            <person name="Litvintseva A.P."/>
            <person name="Loparev V.N."/>
            <person name="Cuomo C.A."/>
        </authorList>
    </citation>
    <scope>NUCLEOTIDE SEQUENCE [LARGE SCALE GENOMIC DNA]</scope>
    <source>
        <strain evidence="5 6">B12108</strain>
    </source>
</reference>
<evidence type="ECO:0000256" key="3">
    <source>
        <dbReference type="SAM" id="MobiDB-lite"/>
    </source>
</evidence>
<dbReference type="RefSeq" id="XP_024712496.1">
    <property type="nucleotide sequence ID" value="XM_024859194.1"/>
</dbReference>
<dbReference type="GO" id="GO:0005634">
    <property type="term" value="C:nucleus"/>
    <property type="evidence" value="ECO:0007669"/>
    <property type="project" value="TreeGrafter"/>
</dbReference>
<organism evidence="5 6">
    <name type="scientific">Candidozyma pseudohaemuli</name>
    <dbReference type="NCBI Taxonomy" id="418784"/>
    <lineage>
        <taxon>Eukaryota</taxon>
        <taxon>Fungi</taxon>
        <taxon>Dikarya</taxon>
        <taxon>Ascomycota</taxon>
        <taxon>Saccharomycotina</taxon>
        <taxon>Pichiomycetes</taxon>
        <taxon>Metschnikowiaceae</taxon>
        <taxon>Candidozyma</taxon>
    </lineage>
</organism>
<dbReference type="GeneID" id="36567249"/>
<dbReference type="SUPFAM" id="SSF68906">
    <property type="entry name" value="SAP domain"/>
    <property type="match status" value="1"/>
</dbReference>
<dbReference type="InterPro" id="IPR036361">
    <property type="entry name" value="SAP_dom_sf"/>
</dbReference>
<evidence type="ECO:0000259" key="4">
    <source>
        <dbReference type="PROSITE" id="PS50800"/>
    </source>
</evidence>
<dbReference type="STRING" id="418784.A0A2P7YK92"/>
<gene>
    <name evidence="5" type="ORF">C7M61_003861</name>
</gene>
<dbReference type="PANTHER" id="PTHR46551">
    <property type="entry name" value="SAP DOMAIN-CONTAINING RIBONUCLEOPROTEIN"/>
    <property type="match status" value="1"/>
</dbReference>
<name>A0A2P7YK92_9ASCO</name>
<dbReference type="PROSITE" id="PS50800">
    <property type="entry name" value="SAP"/>
    <property type="match status" value="1"/>
</dbReference>
<dbReference type="OrthoDB" id="445357at2759"/>
<dbReference type="AlphaFoldDB" id="A0A2P7YK92"/>
<evidence type="ECO:0000313" key="6">
    <source>
        <dbReference type="Proteomes" id="UP000241107"/>
    </source>
</evidence>
<comment type="caution">
    <text evidence="5">The sequence shown here is derived from an EMBL/GenBank/DDBJ whole genome shotgun (WGS) entry which is preliminary data.</text>
</comment>
<evidence type="ECO:0000256" key="1">
    <source>
        <dbReference type="ARBA" id="ARBA00022553"/>
    </source>
</evidence>
<feature type="compositionally biased region" description="Basic and acidic residues" evidence="3">
    <location>
        <begin position="34"/>
        <end position="49"/>
    </location>
</feature>
<dbReference type="InterPro" id="IPR003034">
    <property type="entry name" value="SAP_dom"/>
</dbReference>
<dbReference type="Proteomes" id="UP000241107">
    <property type="component" value="Unassembled WGS sequence"/>
</dbReference>
<dbReference type="EMBL" id="PYFQ01000011">
    <property type="protein sequence ID" value="PSK36391.1"/>
    <property type="molecule type" value="Genomic_DNA"/>
</dbReference>
<dbReference type="VEuPathDB" id="FungiDB:C7M61_003861"/>
<dbReference type="InterPro" id="IPR052240">
    <property type="entry name" value="SAP_domain_ribonucleoprotein"/>
</dbReference>
<feature type="domain" description="SAP" evidence="4">
    <location>
        <begin position="4"/>
        <end position="38"/>
    </location>
</feature>
<dbReference type="GO" id="GO:0016973">
    <property type="term" value="P:poly(A)+ mRNA export from nucleus"/>
    <property type="evidence" value="ECO:0007669"/>
    <property type="project" value="TreeGrafter"/>
</dbReference>
<dbReference type="InterPro" id="IPR040746">
    <property type="entry name" value="THO1_MOS11_C"/>
</dbReference>
<keyword evidence="6" id="KW-1185">Reference proteome</keyword>
<feature type="region of interest" description="Disordered" evidence="3">
    <location>
        <begin position="34"/>
        <end position="97"/>
    </location>
</feature>
<accession>A0A2P7YK92</accession>
<protein>
    <recommendedName>
        <fullName evidence="4">SAP domain-containing protein</fullName>
    </recommendedName>
</protein>
<proteinExistence type="inferred from homology"/>
<feature type="compositionally biased region" description="Basic and acidic residues" evidence="3">
    <location>
        <begin position="82"/>
        <end position="97"/>
    </location>
</feature>
<sequence length="181" mass="19996">MSDYASLTVAQLKEQLKAKGLALDGKKADLVQRLEELDSKAPEPAKTEEPAPAPQAEEPKQETTETTQPTTSENGDQLQPLEESKKPKELTPEERKQLAVDLLTKKIQRAEKFGDEQLAEAARKDLSRVEKFGVDPGTALAKEIGLVDKQVNLGLGHFKKHRGHKNKNKGKKNRNKGKVGK</sequence>
<evidence type="ECO:0000256" key="2">
    <source>
        <dbReference type="ARBA" id="ARBA00046328"/>
    </source>
</evidence>
<dbReference type="PANTHER" id="PTHR46551:SF1">
    <property type="entry name" value="SAP DOMAIN-CONTAINING RIBONUCLEOPROTEIN"/>
    <property type="match status" value="1"/>
</dbReference>
<dbReference type="Gene3D" id="1.10.720.30">
    <property type="entry name" value="SAP domain"/>
    <property type="match status" value="1"/>
</dbReference>
<keyword evidence="1" id="KW-0597">Phosphoprotein</keyword>
<dbReference type="SMART" id="SM00513">
    <property type="entry name" value="SAP"/>
    <property type="match status" value="1"/>
</dbReference>
<comment type="similarity">
    <text evidence="2">Belongs to the SAP domain-containing ribonucleoprotein family.</text>
</comment>
<dbReference type="Pfam" id="PF02037">
    <property type="entry name" value="SAP"/>
    <property type="match status" value="1"/>
</dbReference>
<feature type="compositionally biased region" description="Low complexity" evidence="3">
    <location>
        <begin position="64"/>
        <end position="73"/>
    </location>
</feature>
<evidence type="ECO:0000313" key="5">
    <source>
        <dbReference type="EMBL" id="PSK36391.1"/>
    </source>
</evidence>
<feature type="region of interest" description="Disordered" evidence="3">
    <location>
        <begin position="157"/>
        <end position="181"/>
    </location>
</feature>
<dbReference type="Pfam" id="PF18592">
    <property type="entry name" value="Tho1_MOS11_C"/>
    <property type="match status" value="1"/>
</dbReference>